<proteinExistence type="predicted"/>
<organism evidence="2 3">
    <name type="scientific">Paramuricea clavata</name>
    <name type="common">Red gorgonian</name>
    <name type="synonym">Violescent sea-whip</name>
    <dbReference type="NCBI Taxonomy" id="317549"/>
    <lineage>
        <taxon>Eukaryota</taxon>
        <taxon>Metazoa</taxon>
        <taxon>Cnidaria</taxon>
        <taxon>Anthozoa</taxon>
        <taxon>Octocorallia</taxon>
        <taxon>Malacalcyonacea</taxon>
        <taxon>Plexauridae</taxon>
        <taxon>Paramuricea</taxon>
    </lineage>
</organism>
<evidence type="ECO:0000313" key="2">
    <source>
        <dbReference type="EMBL" id="CAB4037407.1"/>
    </source>
</evidence>
<comment type="caution">
    <text evidence="2">The sequence shown here is derived from an EMBL/GenBank/DDBJ whole genome shotgun (WGS) entry which is preliminary data.</text>
</comment>
<evidence type="ECO:0000313" key="3">
    <source>
        <dbReference type="Proteomes" id="UP001152795"/>
    </source>
</evidence>
<protein>
    <submittedName>
        <fullName evidence="2">Uncharacterized protein</fullName>
    </submittedName>
</protein>
<dbReference type="EMBL" id="CACRXK020023052">
    <property type="protein sequence ID" value="CAB4037407.1"/>
    <property type="molecule type" value="Genomic_DNA"/>
</dbReference>
<accession>A0A6S7JZS5</accession>
<evidence type="ECO:0000256" key="1">
    <source>
        <dbReference type="SAM" id="MobiDB-lite"/>
    </source>
</evidence>
<feature type="non-terminal residue" evidence="2">
    <location>
        <position position="100"/>
    </location>
</feature>
<gene>
    <name evidence="2" type="ORF">PACLA_8A065853</name>
</gene>
<sequence>KYLASEQHISEMLGDLSLRESEITESEESVPGEKRMSEVTEESVPRASPVCGDEESVARARSVCGDEESVPGEERMSEVTEESVPRASLVCGDEVCLVKN</sequence>
<dbReference type="Proteomes" id="UP001152795">
    <property type="component" value="Unassembled WGS sequence"/>
</dbReference>
<keyword evidence="3" id="KW-1185">Reference proteome</keyword>
<feature type="non-terminal residue" evidence="2">
    <location>
        <position position="1"/>
    </location>
</feature>
<reference evidence="2" key="1">
    <citation type="submission" date="2020-04" db="EMBL/GenBank/DDBJ databases">
        <authorList>
            <person name="Alioto T."/>
            <person name="Alioto T."/>
            <person name="Gomez Garrido J."/>
        </authorList>
    </citation>
    <scope>NUCLEOTIDE SEQUENCE</scope>
    <source>
        <strain evidence="2">A484AB</strain>
    </source>
</reference>
<dbReference type="AlphaFoldDB" id="A0A6S7JZS5"/>
<name>A0A6S7JZS5_PARCT</name>
<feature type="region of interest" description="Disordered" evidence="1">
    <location>
        <begin position="19"/>
        <end position="84"/>
    </location>
</feature>